<reference evidence="16 17" key="1">
    <citation type="submission" date="2024-06" db="EMBL/GenBank/DDBJ databases">
        <authorList>
            <person name="Campbell A.G."/>
        </authorList>
    </citation>
    <scope>NUCLEOTIDE SEQUENCE [LARGE SCALE GENOMIC DNA]</scope>
    <source>
        <strain evidence="16 17">EM12</strain>
    </source>
</reference>
<evidence type="ECO:0000256" key="8">
    <source>
        <dbReference type="ARBA" id="ARBA00023002"/>
    </source>
</evidence>
<comment type="subcellular location">
    <subcellularLocation>
        <location evidence="1">Cytoplasm</location>
    </subcellularLocation>
</comment>
<dbReference type="RefSeq" id="WP_350391808.1">
    <property type="nucleotide sequence ID" value="NZ_JBELQE010000014.1"/>
</dbReference>
<protein>
    <recommendedName>
        <fullName evidence="4 13">Dihydrolipoyl dehydrogenase</fullName>
        <ecNumber evidence="3 13">1.8.1.4</ecNumber>
    </recommendedName>
</protein>
<accession>A0ABV1QGU4</accession>
<feature type="domain" description="Pyridine nucleotide-disulphide oxidoreductase dimerisation" evidence="14">
    <location>
        <begin position="360"/>
        <end position="468"/>
    </location>
</feature>
<dbReference type="InterPro" id="IPR016156">
    <property type="entry name" value="FAD/NAD-linked_Rdtase_dimer_sf"/>
</dbReference>
<feature type="domain" description="FAD/NAD(P)-binding" evidence="15">
    <location>
        <begin position="5"/>
        <end position="340"/>
    </location>
</feature>
<dbReference type="Pfam" id="PF07992">
    <property type="entry name" value="Pyr_redox_2"/>
    <property type="match status" value="1"/>
</dbReference>
<organism evidence="16 17">
    <name type="scientific">Methylorubrum podarium</name>
    <dbReference type="NCBI Taxonomy" id="200476"/>
    <lineage>
        <taxon>Bacteria</taxon>
        <taxon>Pseudomonadati</taxon>
        <taxon>Pseudomonadota</taxon>
        <taxon>Alphaproteobacteria</taxon>
        <taxon>Hyphomicrobiales</taxon>
        <taxon>Methylobacteriaceae</taxon>
        <taxon>Methylorubrum</taxon>
    </lineage>
</organism>
<keyword evidence="7 13" id="KW-0274">FAD</keyword>
<dbReference type="PRINTS" id="PR00368">
    <property type="entry name" value="FADPNR"/>
</dbReference>
<dbReference type="InterPro" id="IPR050151">
    <property type="entry name" value="Class-I_Pyr_Nuc-Dis_Oxidored"/>
</dbReference>
<evidence type="ECO:0000256" key="12">
    <source>
        <dbReference type="ARBA" id="ARBA00049187"/>
    </source>
</evidence>
<keyword evidence="5" id="KW-0963">Cytoplasm</keyword>
<evidence type="ECO:0000256" key="10">
    <source>
        <dbReference type="ARBA" id="ARBA00023157"/>
    </source>
</evidence>
<comment type="caution">
    <text evidence="16">The sequence shown here is derived from an EMBL/GenBank/DDBJ whole genome shotgun (WGS) entry which is preliminary data.</text>
</comment>
<dbReference type="InterPro" id="IPR004099">
    <property type="entry name" value="Pyr_nucl-diS_OxRdtase_dimer"/>
</dbReference>
<dbReference type="InterPro" id="IPR023753">
    <property type="entry name" value="FAD/NAD-binding_dom"/>
</dbReference>
<dbReference type="SUPFAM" id="SSF51905">
    <property type="entry name" value="FAD/NAD(P)-binding domain"/>
    <property type="match status" value="1"/>
</dbReference>
<keyword evidence="10" id="KW-1015">Disulfide bond</keyword>
<proteinExistence type="inferred from homology"/>
<evidence type="ECO:0000256" key="11">
    <source>
        <dbReference type="ARBA" id="ARBA00023284"/>
    </source>
</evidence>
<evidence type="ECO:0000256" key="9">
    <source>
        <dbReference type="ARBA" id="ARBA00023027"/>
    </source>
</evidence>
<dbReference type="PIRSF" id="PIRSF000350">
    <property type="entry name" value="Mercury_reductase_MerA"/>
    <property type="match status" value="1"/>
</dbReference>
<dbReference type="GO" id="GO:0004148">
    <property type="term" value="F:dihydrolipoyl dehydrogenase (NADH) activity"/>
    <property type="evidence" value="ECO:0007669"/>
    <property type="project" value="UniProtKB-EC"/>
</dbReference>
<dbReference type="Gene3D" id="3.30.390.30">
    <property type="match status" value="1"/>
</dbReference>
<dbReference type="EC" id="1.8.1.4" evidence="3 13"/>
<dbReference type="SUPFAM" id="SSF55424">
    <property type="entry name" value="FAD/NAD-linked reductases, dimerisation (C-terminal) domain"/>
    <property type="match status" value="1"/>
</dbReference>
<dbReference type="Gene3D" id="3.50.50.60">
    <property type="entry name" value="FAD/NAD(P)-binding domain"/>
    <property type="match status" value="2"/>
</dbReference>
<name>A0ABV1QGU4_9HYPH</name>
<dbReference type="PROSITE" id="PS00076">
    <property type="entry name" value="PYRIDINE_REDOX_1"/>
    <property type="match status" value="1"/>
</dbReference>
<comment type="similarity">
    <text evidence="2 13">Belongs to the class-I pyridine nucleotide-disulfide oxidoreductase family.</text>
</comment>
<keyword evidence="11 13" id="KW-0676">Redox-active center</keyword>
<dbReference type="InterPro" id="IPR001100">
    <property type="entry name" value="Pyr_nuc-diS_OxRdtase"/>
</dbReference>
<evidence type="ECO:0000256" key="13">
    <source>
        <dbReference type="RuleBase" id="RU003692"/>
    </source>
</evidence>
<dbReference type="Pfam" id="PF02852">
    <property type="entry name" value="Pyr_redox_dim"/>
    <property type="match status" value="1"/>
</dbReference>
<comment type="cofactor">
    <cofactor evidence="13">
        <name>FAD</name>
        <dbReference type="ChEBI" id="CHEBI:57692"/>
    </cofactor>
    <text evidence="13">Binds 1 FAD per subunit.</text>
</comment>
<dbReference type="Proteomes" id="UP001480955">
    <property type="component" value="Unassembled WGS sequence"/>
</dbReference>
<comment type="catalytic activity">
    <reaction evidence="12 13">
        <text>N(6)-[(R)-dihydrolipoyl]-L-lysyl-[protein] + NAD(+) = N(6)-[(R)-lipoyl]-L-lysyl-[protein] + NADH + H(+)</text>
        <dbReference type="Rhea" id="RHEA:15045"/>
        <dbReference type="Rhea" id="RHEA-COMP:10474"/>
        <dbReference type="Rhea" id="RHEA-COMP:10475"/>
        <dbReference type="ChEBI" id="CHEBI:15378"/>
        <dbReference type="ChEBI" id="CHEBI:57540"/>
        <dbReference type="ChEBI" id="CHEBI:57945"/>
        <dbReference type="ChEBI" id="CHEBI:83099"/>
        <dbReference type="ChEBI" id="CHEBI:83100"/>
        <dbReference type="EC" id="1.8.1.4"/>
    </reaction>
</comment>
<evidence type="ECO:0000313" key="17">
    <source>
        <dbReference type="Proteomes" id="UP001480955"/>
    </source>
</evidence>
<keyword evidence="8 13" id="KW-0560">Oxidoreductase</keyword>
<dbReference type="NCBIfam" id="TIGR01350">
    <property type="entry name" value="lipoamide_DH"/>
    <property type="match status" value="1"/>
</dbReference>
<evidence type="ECO:0000313" key="16">
    <source>
        <dbReference type="EMBL" id="MER2248594.1"/>
    </source>
</evidence>
<evidence type="ECO:0000256" key="1">
    <source>
        <dbReference type="ARBA" id="ARBA00004496"/>
    </source>
</evidence>
<evidence type="ECO:0000256" key="4">
    <source>
        <dbReference type="ARBA" id="ARBA00016961"/>
    </source>
</evidence>
<dbReference type="PANTHER" id="PTHR22912">
    <property type="entry name" value="DISULFIDE OXIDOREDUCTASE"/>
    <property type="match status" value="1"/>
</dbReference>
<evidence type="ECO:0000256" key="7">
    <source>
        <dbReference type="ARBA" id="ARBA00022827"/>
    </source>
</evidence>
<evidence type="ECO:0000259" key="14">
    <source>
        <dbReference type="Pfam" id="PF02852"/>
    </source>
</evidence>
<dbReference type="InterPro" id="IPR006258">
    <property type="entry name" value="Lipoamide_DH"/>
</dbReference>
<dbReference type="InterPro" id="IPR012999">
    <property type="entry name" value="Pyr_OxRdtase_I_AS"/>
</dbReference>
<evidence type="ECO:0000256" key="5">
    <source>
        <dbReference type="ARBA" id="ARBA00022490"/>
    </source>
</evidence>
<dbReference type="EMBL" id="JBELQE010000014">
    <property type="protein sequence ID" value="MER2248594.1"/>
    <property type="molecule type" value="Genomic_DNA"/>
</dbReference>
<dbReference type="PANTHER" id="PTHR22912:SF217">
    <property type="entry name" value="DIHYDROLIPOYL DEHYDROGENASE"/>
    <property type="match status" value="1"/>
</dbReference>
<sequence length="479" mass="50787">MSETYDVLIIGAGPGGYVTAIRAAQLGFKTAVVDREHLGGICLNWGCIPTKALLRSAEIYHYMQHASDYGLSAEKVGFDATAIVKRSRGVSGRLNGGVGMLLKKNKVDVIWGEASIDAAAKGNEPGKVTVKETKRAEPPKGAKGAGTYAAKHIIVATGARPRVLPGIEPDKKQIWTYYEAMVPEAMPKSLLVMGSGAIGIEFASFYRTMGAEVTVIELLPQILPVEDAEIAGLARKRFEKQGIKILTGAKVTKVEKGANAVTATVEDDKGKTQQLSAEKLISAVGVVGNIENLGLETLGVKIERGVVVTDGLGRTNVPGIYAIGDVAGPPMLAHKAEHEGVICIETIKGLHTHPMDKGKIPGCTYCHPQIASVGITEGKAKDLGLSIKVGRFPFAGNGKAIALGEPDGLIKTIFDAKTGQLLGAHMIGAEVTELIQGYVVAMTLETTEEELMHTVFPHPTLSEMMHESVLDAYGRVIHT</sequence>
<evidence type="ECO:0000256" key="3">
    <source>
        <dbReference type="ARBA" id="ARBA00012608"/>
    </source>
</evidence>
<evidence type="ECO:0000256" key="6">
    <source>
        <dbReference type="ARBA" id="ARBA00022630"/>
    </source>
</evidence>
<keyword evidence="17" id="KW-1185">Reference proteome</keyword>
<keyword evidence="6 13" id="KW-0285">Flavoprotein</keyword>
<dbReference type="InterPro" id="IPR036188">
    <property type="entry name" value="FAD/NAD-bd_sf"/>
</dbReference>
<evidence type="ECO:0000256" key="2">
    <source>
        <dbReference type="ARBA" id="ARBA00007532"/>
    </source>
</evidence>
<evidence type="ECO:0000259" key="15">
    <source>
        <dbReference type="Pfam" id="PF07992"/>
    </source>
</evidence>
<comment type="miscellaneous">
    <text evidence="13">The active site is a redox-active disulfide bond.</text>
</comment>
<keyword evidence="9 13" id="KW-0520">NAD</keyword>
<dbReference type="PRINTS" id="PR00411">
    <property type="entry name" value="PNDRDTASEI"/>
</dbReference>
<gene>
    <name evidence="16" type="primary">lpdA</name>
    <name evidence="16" type="ORF">ABS772_01580</name>
</gene>